<gene>
    <name evidence="5" type="ORF">CUT44_11450</name>
    <name evidence="4" type="ORF">CUT44_14705</name>
</gene>
<dbReference type="SUPFAM" id="SSF52242">
    <property type="entry name" value="Cobalamin (vitamin B12)-binding domain"/>
    <property type="match status" value="1"/>
</dbReference>
<dbReference type="SMART" id="SM00422">
    <property type="entry name" value="HTH_MERR"/>
    <property type="match status" value="1"/>
</dbReference>
<dbReference type="InterPro" id="IPR036724">
    <property type="entry name" value="Cobalamin-bd_sf"/>
</dbReference>
<dbReference type="AlphaFoldDB" id="A0A2M8M0J2"/>
<dbReference type="Pfam" id="PF02607">
    <property type="entry name" value="B12-binding_2"/>
    <property type="match status" value="1"/>
</dbReference>
<evidence type="ECO:0000313" key="4">
    <source>
        <dbReference type="EMBL" id="PJE97024.1"/>
    </source>
</evidence>
<dbReference type="GO" id="GO:0003700">
    <property type="term" value="F:DNA-binding transcription factor activity"/>
    <property type="evidence" value="ECO:0007669"/>
    <property type="project" value="InterPro"/>
</dbReference>
<proteinExistence type="predicted"/>
<feature type="compositionally biased region" description="Low complexity" evidence="2">
    <location>
        <begin position="74"/>
        <end position="85"/>
    </location>
</feature>
<dbReference type="InterPro" id="IPR003759">
    <property type="entry name" value="Cbl-bd_cap"/>
</dbReference>
<dbReference type="Pfam" id="PF13411">
    <property type="entry name" value="MerR_1"/>
    <property type="match status" value="1"/>
</dbReference>
<dbReference type="InterPro" id="IPR047057">
    <property type="entry name" value="MerR_fam"/>
</dbReference>
<evidence type="ECO:0000313" key="5">
    <source>
        <dbReference type="EMBL" id="PJE97733.1"/>
    </source>
</evidence>
<evidence type="ECO:0000256" key="2">
    <source>
        <dbReference type="SAM" id="MobiDB-lite"/>
    </source>
</evidence>
<evidence type="ECO:0000256" key="1">
    <source>
        <dbReference type="ARBA" id="ARBA00023125"/>
    </source>
</evidence>
<evidence type="ECO:0000313" key="6">
    <source>
        <dbReference type="Proteomes" id="UP000230407"/>
    </source>
</evidence>
<dbReference type="EMBL" id="PGGW01000039">
    <property type="protein sequence ID" value="PJE97733.1"/>
    <property type="molecule type" value="Genomic_DNA"/>
</dbReference>
<dbReference type="CDD" id="cd01104">
    <property type="entry name" value="HTH_MlrA-CarA"/>
    <property type="match status" value="1"/>
</dbReference>
<name>A0A2M8M0J2_9ACTN</name>
<accession>A0A2M8M0J2</accession>
<keyword evidence="6" id="KW-1185">Reference proteome</keyword>
<dbReference type="GO" id="GO:0046872">
    <property type="term" value="F:metal ion binding"/>
    <property type="evidence" value="ECO:0007669"/>
    <property type="project" value="InterPro"/>
</dbReference>
<comment type="caution">
    <text evidence="5">The sequence shown here is derived from an EMBL/GenBank/DDBJ whole genome shotgun (WGS) entry which is preliminary data.</text>
</comment>
<dbReference type="PROSITE" id="PS50937">
    <property type="entry name" value="HTH_MERR_2"/>
    <property type="match status" value="1"/>
</dbReference>
<dbReference type="SUPFAM" id="SSF46955">
    <property type="entry name" value="Putative DNA-binding domain"/>
    <property type="match status" value="1"/>
</dbReference>
<keyword evidence="1" id="KW-0238">DNA-binding</keyword>
<dbReference type="Proteomes" id="UP000230407">
    <property type="component" value="Unassembled WGS sequence"/>
</dbReference>
<dbReference type="RefSeq" id="WP_100201823.1">
    <property type="nucleotide sequence ID" value="NZ_PGGW01000039.1"/>
</dbReference>
<feature type="compositionally biased region" description="Pro residues" evidence="2">
    <location>
        <begin position="86"/>
        <end position="103"/>
    </location>
</feature>
<dbReference type="PANTHER" id="PTHR30204">
    <property type="entry name" value="REDOX-CYCLING DRUG-SENSING TRANSCRIPTIONAL ACTIVATOR SOXR"/>
    <property type="match status" value="1"/>
</dbReference>
<protein>
    <submittedName>
        <fullName evidence="5">Transcriptional regulator</fullName>
    </submittedName>
</protein>
<reference evidence="5 6" key="1">
    <citation type="submission" date="2017-11" db="EMBL/GenBank/DDBJ databases">
        <title>Streptomyces carmine sp. nov., a novel actinomycete isolated from Sophora alopecuroides in Xinjiang, China.</title>
        <authorList>
            <person name="Wang Y."/>
            <person name="Luo X."/>
            <person name="Wan C."/>
            <person name="Zhang L."/>
        </authorList>
    </citation>
    <scope>NUCLEOTIDE SEQUENCE [LARGE SCALE GENOMIC DNA]</scope>
    <source>
        <strain evidence="5 6">TRM SA0054</strain>
    </source>
</reference>
<feature type="region of interest" description="Disordered" evidence="2">
    <location>
        <begin position="74"/>
        <end position="113"/>
    </location>
</feature>
<dbReference type="InterPro" id="IPR009061">
    <property type="entry name" value="DNA-bd_dom_put_sf"/>
</dbReference>
<dbReference type="Gene3D" id="1.10.1240.10">
    <property type="entry name" value="Methionine synthase domain"/>
    <property type="match status" value="1"/>
</dbReference>
<dbReference type="Gene3D" id="1.10.1660.10">
    <property type="match status" value="1"/>
</dbReference>
<dbReference type="EMBL" id="PGGW01000050">
    <property type="protein sequence ID" value="PJE97024.1"/>
    <property type="molecule type" value="Genomic_DNA"/>
</dbReference>
<dbReference type="GO" id="GO:0031419">
    <property type="term" value="F:cobalamin binding"/>
    <property type="evidence" value="ECO:0007669"/>
    <property type="project" value="InterPro"/>
</dbReference>
<dbReference type="InterPro" id="IPR000551">
    <property type="entry name" value="MerR-type_HTH_dom"/>
</dbReference>
<dbReference type="PANTHER" id="PTHR30204:SF97">
    <property type="entry name" value="MERR FAMILY REGULATORY PROTEIN"/>
    <property type="match status" value="1"/>
</dbReference>
<dbReference type="Gene3D" id="3.40.50.280">
    <property type="entry name" value="Cobalamin-binding domain"/>
    <property type="match status" value="1"/>
</dbReference>
<dbReference type="GO" id="GO:0003677">
    <property type="term" value="F:DNA binding"/>
    <property type="evidence" value="ECO:0007669"/>
    <property type="project" value="UniProtKB-KW"/>
</dbReference>
<dbReference type="InterPro" id="IPR036594">
    <property type="entry name" value="Meth_synthase_dom"/>
</dbReference>
<feature type="domain" description="HTH merR-type" evidence="3">
    <location>
        <begin position="15"/>
        <end position="84"/>
    </location>
</feature>
<organism evidence="5 6">
    <name type="scientific">Streptomyces carminius</name>
    <dbReference type="NCBI Taxonomy" id="2665496"/>
    <lineage>
        <taxon>Bacteria</taxon>
        <taxon>Bacillati</taxon>
        <taxon>Actinomycetota</taxon>
        <taxon>Actinomycetes</taxon>
        <taxon>Kitasatosporales</taxon>
        <taxon>Streptomycetaceae</taxon>
        <taxon>Streptomyces</taxon>
    </lineage>
</organism>
<evidence type="ECO:0000259" key="3">
    <source>
        <dbReference type="PROSITE" id="PS50937"/>
    </source>
</evidence>
<sequence length="337" mass="35497">MAEHPGPADRPSVAGLSTGAVARRLGVSPTTLRSWDRRYGLGPTVRADGRHRRWSPRDIAVLERMCRLTAAGVPPAEAARQARAPGSPPTPAPEPLPAAPPPRTGGGNTLPVGAVGPECRGLARAAVRLDAPALDRLLDRAITDHGVVAAWEEVIMPALRAAGRKWATSNGTSDTPSGERYVEVEHLLSWHVSSALRRVTARPRPGPEPSPAPGPPLLLACAPDETHTLPLEVLTAALNERGLPVRMFGAAVPPEALEEAVRRTGPAAVVLWSQTRRTADATLVRRIRALTWGVRGARLRPAVLAAGPGWRGTRLTGAVRPRGLRDALDVLTAAGGA</sequence>